<dbReference type="OrthoDB" id="12113at2157"/>
<dbReference type="AlphaFoldDB" id="A0A0A7LEZ2"/>
<dbReference type="InterPro" id="IPR045792">
    <property type="entry name" value="DUF6036"/>
</dbReference>
<evidence type="ECO:0000259" key="1">
    <source>
        <dbReference type="Pfam" id="PF19502"/>
    </source>
</evidence>
<evidence type="ECO:0000313" key="2">
    <source>
        <dbReference type="EMBL" id="AIZ56897.1"/>
    </source>
</evidence>
<dbReference type="HOGENOM" id="CLU_089861_0_0_2"/>
<dbReference type="KEGG" id="mear:Mpt1_c10250"/>
<keyword evidence="3" id="KW-1185">Reference proteome</keyword>
<evidence type="ECO:0000313" key="3">
    <source>
        <dbReference type="Proteomes" id="UP000030787"/>
    </source>
</evidence>
<dbReference type="EMBL" id="CP010070">
    <property type="protein sequence ID" value="AIZ56897.1"/>
    <property type="molecule type" value="Genomic_DNA"/>
</dbReference>
<dbReference type="Proteomes" id="UP000030787">
    <property type="component" value="Chromosome"/>
</dbReference>
<organism evidence="2 3">
    <name type="scientific">Candidatus Methanoplasma termitum</name>
    <dbReference type="NCBI Taxonomy" id="1577791"/>
    <lineage>
        <taxon>Archaea</taxon>
        <taxon>Methanobacteriati</taxon>
        <taxon>Thermoplasmatota</taxon>
        <taxon>Thermoplasmata</taxon>
        <taxon>Methanomassiliicoccales</taxon>
        <taxon>Methanomassiliicoccaceae</taxon>
        <taxon>Candidatus Methanoplasma</taxon>
    </lineage>
</organism>
<dbReference type="RefSeq" id="WP_048112799.1">
    <property type="nucleotide sequence ID" value="NZ_CP010070.1"/>
</dbReference>
<dbReference type="GeneID" id="24818687"/>
<dbReference type="STRING" id="1577791.Mpt1_c10250"/>
<dbReference type="Pfam" id="PF19502">
    <property type="entry name" value="DUF6036"/>
    <property type="match status" value="1"/>
</dbReference>
<sequence>MISDFKEIHKFFDEVSKHIGERVDIYLIGGGALMYHKSKNLTKDIDLVVNTEREFDLIVLALKNMSFRLELPDHHSYSRLNISQMFVKDEFRIDLFCKTVCRKFSLSEGMIKRATTIRAFGNILLHVCSEEDILLFKCITDRPGDLDDCMRITYEHLLDWDIVLREAQEQSRTGKDVWITWITERLEILEENNIKVPIINEMRSLSEECREKWEMDLLSRNPDAKLD</sequence>
<dbReference type="SUPFAM" id="SSF81301">
    <property type="entry name" value="Nucleotidyltransferase"/>
    <property type="match status" value="1"/>
</dbReference>
<name>A0A0A7LEZ2_9ARCH</name>
<dbReference type="Gene3D" id="3.30.460.40">
    <property type="match status" value="1"/>
</dbReference>
<accession>A0A0A7LEZ2</accession>
<reference evidence="2 3" key="1">
    <citation type="journal article" date="2014" name="Appl. Environ. Microbiol.">
        <title>Comparative Genome Analysis of 'Candidatus Methanoplasma termitum' Indicates a New Mode of Energy Metabolism in the Seventh Order of Methanogens.</title>
        <authorList>
            <person name="Lang K."/>
            <person name="Schuldes J."/>
            <person name="Klingl A."/>
            <person name="Poehlein A."/>
            <person name="Daniel R."/>
            <person name="Brune A."/>
        </authorList>
    </citation>
    <scope>NUCLEOTIDE SEQUENCE [LARGE SCALE GENOMIC DNA]</scope>
    <source>
        <strain evidence="3">Mpt1</strain>
    </source>
</reference>
<proteinExistence type="predicted"/>
<feature type="domain" description="DUF6036" evidence="1">
    <location>
        <begin position="6"/>
        <end position="170"/>
    </location>
</feature>
<gene>
    <name evidence="2" type="ORF">Mpt1_c10250</name>
</gene>
<dbReference type="InterPro" id="IPR043519">
    <property type="entry name" value="NT_sf"/>
</dbReference>
<protein>
    <recommendedName>
        <fullName evidence="1">DUF6036 domain-containing protein</fullName>
    </recommendedName>
</protein>